<dbReference type="Gene3D" id="1.10.630.10">
    <property type="entry name" value="Cytochrome P450"/>
    <property type="match status" value="1"/>
</dbReference>
<keyword evidence="5 7" id="KW-0408">Iron</keyword>
<gene>
    <name evidence="9" type="ORF">AQI95_04880</name>
</gene>
<reference evidence="9 10" key="1">
    <citation type="submission" date="2015-10" db="EMBL/GenBank/DDBJ databases">
        <title>Draft genome sequence of Streptomyces yokosukanensis DSM 40224, type strain for the species Streptomyces yokosukanensis.</title>
        <authorList>
            <person name="Ruckert C."/>
            <person name="Winkler A."/>
            <person name="Kalinowski J."/>
            <person name="Kampfer P."/>
            <person name="Glaeser S."/>
        </authorList>
    </citation>
    <scope>NUCLEOTIDE SEQUENCE [LARGE SCALE GENOMIC DNA]</scope>
    <source>
        <strain evidence="9 10">DSM 40224</strain>
    </source>
</reference>
<dbReference type="FunFam" id="1.10.630.10:FF:000018">
    <property type="entry name" value="Cytochrome P450 monooxygenase"/>
    <property type="match status" value="1"/>
</dbReference>
<dbReference type="InterPro" id="IPR017972">
    <property type="entry name" value="Cyt_P450_CS"/>
</dbReference>
<evidence type="ECO:0000256" key="5">
    <source>
        <dbReference type="ARBA" id="ARBA00023004"/>
    </source>
</evidence>
<dbReference type="PRINTS" id="PR00385">
    <property type="entry name" value="P450"/>
</dbReference>
<dbReference type="OrthoDB" id="3664945at2"/>
<proteinExistence type="inferred from homology"/>
<dbReference type="InterPro" id="IPR002397">
    <property type="entry name" value="Cyt_P450_B"/>
</dbReference>
<keyword evidence="10" id="KW-1185">Reference proteome</keyword>
<dbReference type="EMBL" id="LMWN01000006">
    <property type="protein sequence ID" value="KUN09186.1"/>
    <property type="molecule type" value="Genomic_DNA"/>
</dbReference>
<dbReference type="STRING" id="67386.AQI95_04880"/>
<keyword evidence="4 7" id="KW-0560">Oxidoreductase</keyword>
<organism evidence="9 10">
    <name type="scientific">Streptomyces yokosukanensis</name>
    <dbReference type="NCBI Taxonomy" id="67386"/>
    <lineage>
        <taxon>Bacteria</taxon>
        <taxon>Bacillati</taxon>
        <taxon>Actinomycetota</taxon>
        <taxon>Actinomycetes</taxon>
        <taxon>Kitasatosporales</taxon>
        <taxon>Streptomycetaceae</taxon>
        <taxon>Streptomyces</taxon>
    </lineage>
</organism>
<dbReference type="GO" id="GO:0020037">
    <property type="term" value="F:heme binding"/>
    <property type="evidence" value="ECO:0007669"/>
    <property type="project" value="InterPro"/>
</dbReference>
<feature type="region of interest" description="Disordered" evidence="8">
    <location>
        <begin position="1"/>
        <end position="25"/>
    </location>
</feature>
<comment type="similarity">
    <text evidence="1 7">Belongs to the cytochrome P450 family.</text>
</comment>
<dbReference type="InterPro" id="IPR036396">
    <property type="entry name" value="Cyt_P450_sf"/>
</dbReference>
<keyword evidence="6 7" id="KW-0503">Monooxygenase</keyword>
<keyword evidence="2 7" id="KW-0349">Heme</keyword>
<dbReference type="Pfam" id="PF00067">
    <property type="entry name" value="p450"/>
    <property type="match status" value="1"/>
</dbReference>
<dbReference type="CDD" id="cd11030">
    <property type="entry name" value="CYP105-like"/>
    <property type="match status" value="1"/>
</dbReference>
<dbReference type="Proteomes" id="UP000053127">
    <property type="component" value="Unassembled WGS sequence"/>
</dbReference>
<evidence type="ECO:0000313" key="10">
    <source>
        <dbReference type="Proteomes" id="UP000053127"/>
    </source>
</evidence>
<sequence length="411" mass="45423">MTQSADAAPETGSPLPQFPMRRTCPFSEPGEYAGMRADNPVSRAALKVNGKPTWLVTRHEHVRQVLGDGRVSSNLKMPGYPHQFHIPEEMLAQVRLMMLNMDPPEHSAQRRMLIPEFTARRVKEMRPRIQEIVDERIDAMLAAGGPVDLVTALALPVPSLVICELLGVPYEDHPQFEEWSAAMMNHDLSPAEYGAAVQALDMYLDKLVTLKETEPGDDLISRFLEKNRTEQVADHVDVVTMARLMLVGGHETTANMIALGVLALLRHPEQMAELQADPALLPNAIEELLRVFSISDSGTARVAAEDIEVGDVTIRAGEGILALNNAANHDESVFPDAGTLDIHRKEARSHLAFGYGIHQCIGANLARVELEAVYGTLLRRVPGLRLAAEPDELRFKDDAMVYGVYELPVTW</sequence>
<evidence type="ECO:0000313" key="9">
    <source>
        <dbReference type="EMBL" id="KUN09186.1"/>
    </source>
</evidence>
<evidence type="ECO:0000256" key="8">
    <source>
        <dbReference type="SAM" id="MobiDB-lite"/>
    </source>
</evidence>
<evidence type="ECO:0000256" key="3">
    <source>
        <dbReference type="ARBA" id="ARBA00022723"/>
    </source>
</evidence>
<accession>A0A101PCZ4</accession>
<dbReference type="PANTHER" id="PTHR46696">
    <property type="entry name" value="P450, PUTATIVE (EUROFUNG)-RELATED"/>
    <property type="match status" value="1"/>
</dbReference>
<evidence type="ECO:0000256" key="4">
    <source>
        <dbReference type="ARBA" id="ARBA00023002"/>
    </source>
</evidence>
<dbReference type="GO" id="GO:0016705">
    <property type="term" value="F:oxidoreductase activity, acting on paired donors, with incorporation or reduction of molecular oxygen"/>
    <property type="evidence" value="ECO:0007669"/>
    <property type="project" value="InterPro"/>
</dbReference>
<keyword evidence="3 7" id="KW-0479">Metal-binding</keyword>
<evidence type="ECO:0000256" key="2">
    <source>
        <dbReference type="ARBA" id="ARBA00022617"/>
    </source>
</evidence>
<comment type="caution">
    <text evidence="9">The sequence shown here is derived from an EMBL/GenBank/DDBJ whole genome shotgun (WGS) entry which is preliminary data.</text>
</comment>
<dbReference type="PRINTS" id="PR00359">
    <property type="entry name" value="BP450"/>
</dbReference>
<dbReference type="GO" id="GO:0005506">
    <property type="term" value="F:iron ion binding"/>
    <property type="evidence" value="ECO:0007669"/>
    <property type="project" value="InterPro"/>
</dbReference>
<dbReference type="PROSITE" id="PS00086">
    <property type="entry name" value="CYTOCHROME_P450"/>
    <property type="match status" value="1"/>
</dbReference>
<dbReference type="InterPro" id="IPR001128">
    <property type="entry name" value="Cyt_P450"/>
</dbReference>
<dbReference type="AlphaFoldDB" id="A0A101PCZ4"/>
<dbReference type="RefSeq" id="WP_067117867.1">
    <property type="nucleotide sequence ID" value="NZ_JBFACD010000028.1"/>
</dbReference>
<protein>
    <submittedName>
        <fullName evidence="9">Cytochrome</fullName>
    </submittedName>
</protein>
<evidence type="ECO:0000256" key="1">
    <source>
        <dbReference type="ARBA" id="ARBA00010617"/>
    </source>
</evidence>
<dbReference type="SUPFAM" id="SSF48264">
    <property type="entry name" value="Cytochrome P450"/>
    <property type="match status" value="1"/>
</dbReference>
<evidence type="ECO:0000256" key="6">
    <source>
        <dbReference type="ARBA" id="ARBA00023033"/>
    </source>
</evidence>
<evidence type="ECO:0000256" key="7">
    <source>
        <dbReference type="RuleBase" id="RU000461"/>
    </source>
</evidence>
<dbReference type="GO" id="GO:0004497">
    <property type="term" value="F:monooxygenase activity"/>
    <property type="evidence" value="ECO:0007669"/>
    <property type="project" value="UniProtKB-KW"/>
</dbReference>
<dbReference type="PANTHER" id="PTHR46696:SF1">
    <property type="entry name" value="CYTOCHROME P450 YJIB-RELATED"/>
    <property type="match status" value="1"/>
</dbReference>
<name>A0A101PCZ4_9ACTN</name>